<evidence type="ECO:0000259" key="1">
    <source>
        <dbReference type="Pfam" id="PF12706"/>
    </source>
</evidence>
<proteinExistence type="predicted"/>
<dbReference type="InterPro" id="IPR036866">
    <property type="entry name" value="RibonucZ/Hydroxyglut_hydro"/>
</dbReference>
<dbReference type="AlphaFoldDB" id="A0A645C2K2"/>
<reference evidence="2" key="1">
    <citation type="submission" date="2019-08" db="EMBL/GenBank/DDBJ databases">
        <authorList>
            <person name="Kucharzyk K."/>
            <person name="Murdoch R.W."/>
            <person name="Higgins S."/>
            <person name="Loffler F."/>
        </authorList>
    </citation>
    <scope>NUCLEOTIDE SEQUENCE</scope>
</reference>
<protein>
    <recommendedName>
        <fullName evidence="1">Metallo-beta-lactamase domain-containing protein</fullName>
    </recommendedName>
</protein>
<sequence>MKFIITGSGGCVCTPKPLCQCNVCVEARKKGYPYKRCGCSLFLDDISLLVDTPEDIAIAINNADIKGIDNILYSHWDPDHTLGMRIMEQLRLEWLDYYDKIKPENPINIFAWADVMSDINQIRSKYGSLLDYYEHMGLIKRTIVDSYIEINDIRISFVPVQKSKSVSVFVFESNGKKLVYAPCDCVPFPNDNIIQNADILIIGNTYIGNVLKNGRIITDDHPLHNELHSMSDIFKIVETMNIKNVIVTHIEEDWGKSYSDYLELEKQYTNLKFAYDGMIVEL</sequence>
<accession>A0A645C2K2</accession>
<name>A0A645C2K2_9ZZZZ</name>
<dbReference type="Gene3D" id="3.60.15.10">
    <property type="entry name" value="Ribonuclease Z/Hydroxyacylglutathione hydrolase-like"/>
    <property type="match status" value="1"/>
</dbReference>
<feature type="domain" description="Metallo-beta-lactamase" evidence="1">
    <location>
        <begin position="62"/>
        <end position="250"/>
    </location>
</feature>
<dbReference type="SUPFAM" id="SSF56281">
    <property type="entry name" value="Metallo-hydrolase/oxidoreductase"/>
    <property type="match status" value="1"/>
</dbReference>
<gene>
    <name evidence="2" type="ORF">SDC9_115135</name>
</gene>
<dbReference type="Pfam" id="PF12706">
    <property type="entry name" value="Lactamase_B_2"/>
    <property type="match status" value="1"/>
</dbReference>
<dbReference type="EMBL" id="VSSQ01022124">
    <property type="protein sequence ID" value="MPM68204.1"/>
    <property type="molecule type" value="Genomic_DNA"/>
</dbReference>
<evidence type="ECO:0000313" key="2">
    <source>
        <dbReference type="EMBL" id="MPM68204.1"/>
    </source>
</evidence>
<dbReference type="PANTHER" id="PTHR42663">
    <property type="entry name" value="HYDROLASE C777.06C-RELATED-RELATED"/>
    <property type="match status" value="1"/>
</dbReference>
<dbReference type="PANTHER" id="PTHR42663:SF6">
    <property type="entry name" value="HYDROLASE C777.06C-RELATED"/>
    <property type="match status" value="1"/>
</dbReference>
<dbReference type="InterPro" id="IPR001279">
    <property type="entry name" value="Metallo-B-lactamas"/>
</dbReference>
<organism evidence="2">
    <name type="scientific">bioreactor metagenome</name>
    <dbReference type="NCBI Taxonomy" id="1076179"/>
    <lineage>
        <taxon>unclassified sequences</taxon>
        <taxon>metagenomes</taxon>
        <taxon>ecological metagenomes</taxon>
    </lineage>
</organism>
<comment type="caution">
    <text evidence="2">The sequence shown here is derived from an EMBL/GenBank/DDBJ whole genome shotgun (WGS) entry which is preliminary data.</text>
</comment>